<dbReference type="EMBL" id="MCFF01000005">
    <property type="protein sequence ID" value="ORZ26981.1"/>
    <property type="molecule type" value="Genomic_DNA"/>
</dbReference>
<dbReference type="RefSeq" id="XP_021884728.1">
    <property type="nucleotide sequence ID" value="XM_022019758.1"/>
</dbReference>
<protein>
    <submittedName>
        <fullName evidence="3">Uncharacterized protein</fullName>
    </submittedName>
</protein>
<feature type="region of interest" description="Disordered" evidence="2">
    <location>
        <begin position="1"/>
        <end position="60"/>
    </location>
</feature>
<dbReference type="InParanoid" id="A0A1Y2GYY8"/>
<evidence type="ECO:0000313" key="4">
    <source>
        <dbReference type="Proteomes" id="UP000193648"/>
    </source>
</evidence>
<evidence type="ECO:0000256" key="1">
    <source>
        <dbReference type="SAM" id="Coils"/>
    </source>
</evidence>
<dbReference type="AlphaFoldDB" id="A0A1Y2GYY8"/>
<feature type="compositionally biased region" description="Low complexity" evidence="2">
    <location>
        <begin position="40"/>
        <end position="54"/>
    </location>
</feature>
<accession>A0A1Y2GYY8</accession>
<keyword evidence="4" id="KW-1185">Reference proteome</keyword>
<keyword evidence="1" id="KW-0175">Coiled coil</keyword>
<comment type="caution">
    <text evidence="3">The sequence shown here is derived from an EMBL/GenBank/DDBJ whole genome shotgun (WGS) entry which is preliminary data.</text>
</comment>
<proteinExistence type="predicted"/>
<dbReference type="GeneID" id="33561603"/>
<organism evidence="3 4">
    <name type="scientific">Lobosporangium transversale</name>
    <dbReference type="NCBI Taxonomy" id="64571"/>
    <lineage>
        <taxon>Eukaryota</taxon>
        <taxon>Fungi</taxon>
        <taxon>Fungi incertae sedis</taxon>
        <taxon>Mucoromycota</taxon>
        <taxon>Mortierellomycotina</taxon>
        <taxon>Mortierellomycetes</taxon>
        <taxon>Mortierellales</taxon>
        <taxon>Mortierellaceae</taxon>
        <taxon>Lobosporangium</taxon>
    </lineage>
</organism>
<feature type="coiled-coil region" evidence="1">
    <location>
        <begin position="136"/>
        <end position="170"/>
    </location>
</feature>
<gene>
    <name evidence="3" type="ORF">BCR41DRAFT_179661</name>
</gene>
<evidence type="ECO:0000313" key="3">
    <source>
        <dbReference type="EMBL" id="ORZ26981.1"/>
    </source>
</evidence>
<feature type="compositionally biased region" description="Polar residues" evidence="2">
    <location>
        <begin position="1"/>
        <end position="14"/>
    </location>
</feature>
<reference evidence="3 4" key="1">
    <citation type="submission" date="2016-07" db="EMBL/GenBank/DDBJ databases">
        <title>Pervasive Adenine N6-methylation of Active Genes in Fungi.</title>
        <authorList>
            <consortium name="DOE Joint Genome Institute"/>
            <person name="Mondo S.J."/>
            <person name="Dannebaum R.O."/>
            <person name="Kuo R.C."/>
            <person name="Labutti K."/>
            <person name="Haridas S."/>
            <person name="Kuo A."/>
            <person name="Salamov A."/>
            <person name="Ahrendt S.R."/>
            <person name="Lipzen A."/>
            <person name="Sullivan W."/>
            <person name="Andreopoulos W.B."/>
            <person name="Clum A."/>
            <person name="Lindquist E."/>
            <person name="Daum C."/>
            <person name="Ramamoorthy G.K."/>
            <person name="Gryganskyi A."/>
            <person name="Culley D."/>
            <person name="Magnuson J.K."/>
            <person name="James T.Y."/>
            <person name="O'Malley M.A."/>
            <person name="Stajich J.E."/>
            <person name="Spatafora J.W."/>
            <person name="Visel A."/>
            <person name="Grigoriev I.V."/>
        </authorList>
    </citation>
    <scope>NUCLEOTIDE SEQUENCE [LARGE SCALE GENOMIC DNA]</scope>
    <source>
        <strain evidence="3 4">NRRL 3116</strain>
    </source>
</reference>
<name>A0A1Y2GYY8_9FUNG</name>
<sequence>MTPPAGSTPTQPQGKRSRFHVMNIEGKPGDVNSGLETCGSSHSSPNTSPSGSLSRGQGGLMDVQGVSSVYTHLETLYRQNEQQRAILSELFTGLGLKTGVAATTGPDMSQTAIPAGTAIAAIANSTATRQEGAGSSQSIERQLQLTVRENESLRRENEALKRELDRLRRGV</sequence>
<dbReference type="Proteomes" id="UP000193648">
    <property type="component" value="Unassembled WGS sequence"/>
</dbReference>
<dbReference type="OrthoDB" id="2398397at2759"/>
<dbReference type="STRING" id="64571.A0A1Y2GYY8"/>
<evidence type="ECO:0000256" key="2">
    <source>
        <dbReference type="SAM" id="MobiDB-lite"/>
    </source>
</evidence>